<proteinExistence type="predicted"/>
<dbReference type="EMBL" id="JACEIK010002133">
    <property type="protein sequence ID" value="MCD9559330.1"/>
    <property type="molecule type" value="Genomic_DNA"/>
</dbReference>
<sequence length="60" mass="7375">VRGRRDRRGDCESVTGRENREEFRGGRWWSRRRRVDNERNTRLDLEGGGWRGRDERTRDE</sequence>
<reference evidence="1 2" key="1">
    <citation type="journal article" date="2021" name="BMC Genomics">
        <title>Datura genome reveals duplications of psychoactive alkaloid biosynthetic genes and high mutation rate following tissue culture.</title>
        <authorList>
            <person name="Rajewski A."/>
            <person name="Carter-House D."/>
            <person name="Stajich J."/>
            <person name="Litt A."/>
        </authorList>
    </citation>
    <scope>NUCLEOTIDE SEQUENCE [LARGE SCALE GENOMIC DNA]</scope>
    <source>
        <strain evidence="1">AR-01</strain>
    </source>
</reference>
<feature type="non-terminal residue" evidence="1">
    <location>
        <position position="1"/>
    </location>
</feature>
<accession>A0ABS8UL24</accession>
<evidence type="ECO:0000313" key="1">
    <source>
        <dbReference type="EMBL" id="MCD9559330.1"/>
    </source>
</evidence>
<evidence type="ECO:0000313" key="2">
    <source>
        <dbReference type="Proteomes" id="UP000823775"/>
    </source>
</evidence>
<organism evidence="1 2">
    <name type="scientific">Datura stramonium</name>
    <name type="common">Jimsonweed</name>
    <name type="synonym">Common thornapple</name>
    <dbReference type="NCBI Taxonomy" id="4076"/>
    <lineage>
        <taxon>Eukaryota</taxon>
        <taxon>Viridiplantae</taxon>
        <taxon>Streptophyta</taxon>
        <taxon>Embryophyta</taxon>
        <taxon>Tracheophyta</taxon>
        <taxon>Spermatophyta</taxon>
        <taxon>Magnoliopsida</taxon>
        <taxon>eudicotyledons</taxon>
        <taxon>Gunneridae</taxon>
        <taxon>Pentapetalae</taxon>
        <taxon>asterids</taxon>
        <taxon>lamiids</taxon>
        <taxon>Solanales</taxon>
        <taxon>Solanaceae</taxon>
        <taxon>Solanoideae</taxon>
        <taxon>Datureae</taxon>
        <taxon>Datura</taxon>
    </lineage>
</organism>
<dbReference type="Proteomes" id="UP000823775">
    <property type="component" value="Unassembled WGS sequence"/>
</dbReference>
<name>A0ABS8UL24_DATST</name>
<keyword evidence="2" id="KW-1185">Reference proteome</keyword>
<gene>
    <name evidence="1" type="ORF">HAX54_017230</name>
</gene>
<protein>
    <submittedName>
        <fullName evidence="1">Uncharacterized protein</fullName>
    </submittedName>
</protein>
<comment type="caution">
    <text evidence="1">The sequence shown here is derived from an EMBL/GenBank/DDBJ whole genome shotgun (WGS) entry which is preliminary data.</text>
</comment>